<feature type="transmembrane region" description="Helical" evidence="7">
    <location>
        <begin position="15"/>
        <end position="44"/>
    </location>
</feature>
<evidence type="ECO:0000256" key="1">
    <source>
        <dbReference type="ARBA" id="ARBA00004651"/>
    </source>
</evidence>
<dbReference type="AlphaFoldDB" id="J1K284"/>
<evidence type="ECO:0000256" key="2">
    <source>
        <dbReference type="ARBA" id="ARBA00006228"/>
    </source>
</evidence>
<name>J1K284_9HYPH</name>
<dbReference type="Pfam" id="PF01899">
    <property type="entry name" value="MNHE"/>
    <property type="match status" value="1"/>
</dbReference>
<dbReference type="OrthoDB" id="9807187at2"/>
<organism evidence="8 9">
    <name type="scientific">Bartonella tamiae Th239</name>
    <dbReference type="NCBI Taxonomy" id="1094558"/>
    <lineage>
        <taxon>Bacteria</taxon>
        <taxon>Pseudomonadati</taxon>
        <taxon>Pseudomonadota</taxon>
        <taxon>Alphaproteobacteria</taxon>
        <taxon>Hyphomicrobiales</taxon>
        <taxon>Bartonellaceae</taxon>
        <taxon>Bartonella</taxon>
    </lineage>
</organism>
<evidence type="ECO:0000313" key="9">
    <source>
        <dbReference type="Proteomes" id="UP000008952"/>
    </source>
</evidence>
<protein>
    <recommendedName>
        <fullName evidence="10">Na+/H+ antiporter subunit E</fullName>
    </recommendedName>
</protein>
<dbReference type="GO" id="GO:0005886">
    <property type="term" value="C:plasma membrane"/>
    <property type="evidence" value="ECO:0007669"/>
    <property type="project" value="UniProtKB-SubCell"/>
</dbReference>
<keyword evidence="6 7" id="KW-0472">Membrane</keyword>
<evidence type="ECO:0000256" key="6">
    <source>
        <dbReference type="ARBA" id="ARBA00023136"/>
    </source>
</evidence>
<dbReference type="Proteomes" id="UP000008952">
    <property type="component" value="Unassembled WGS sequence"/>
</dbReference>
<evidence type="ECO:0008006" key="10">
    <source>
        <dbReference type="Google" id="ProtNLM"/>
    </source>
</evidence>
<dbReference type="EMBL" id="AIMB01000002">
    <property type="protein sequence ID" value="EJF91587.1"/>
    <property type="molecule type" value="Genomic_DNA"/>
</dbReference>
<dbReference type="NCBIfam" id="NF006520">
    <property type="entry name" value="PRK08965.1-4"/>
    <property type="match status" value="1"/>
</dbReference>
<keyword evidence="3" id="KW-1003">Cell membrane</keyword>
<reference evidence="8 9" key="1">
    <citation type="submission" date="2012-03" db="EMBL/GenBank/DDBJ databases">
        <title>The Genome Sequence of Bartonella tamiae Th239.</title>
        <authorList>
            <consortium name="The Broad Institute Genome Sequencing Platform"/>
            <consortium name="The Broad Institute Genome Sequencing Center for Infectious Disease"/>
            <person name="Feldgarden M."/>
            <person name="Kirby J."/>
            <person name="Kosoy M."/>
            <person name="Birtles R."/>
            <person name="Probert W.S."/>
            <person name="Chiaraviglio L."/>
            <person name="Young S.K."/>
            <person name="Zeng Q."/>
            <person name="Gargeya S."/>
            <person name="Fitzgerald M."/>
            <person name="Haas B."/>
            <person name="Abouelleil A."/>
            <person name="Alvarado L."/>
            <person name="Arachchi H.M."/>
            <person name="Berlin A."/>
            <person name="Chapman S.B."/>
            <person name="Gearin G."/>
            <person name="Goldberg J."/>
            <person name="Griggs A."/>
            <person name="Gujja S."/>
            <person name="Hansen M."/>
            <person name="Heiman D."/>
            <person name="Howarth C."/>
            <person name="Larimer J."/>
            <person name="Lui A."/>
            <person name="MacDonald P.J.P."/>
            <person name="McCowen C."/>
            <person name="Montmayeur A."/>
            <person name="Murphy C."/>
            <person name="Neiman D."/>
            <person name="Pearson M."/>
            <person name="Priest M."/>
            <person name="Roberts A."/>
            <person name="Saif S."/>
            <person name="Shea T."/>
            <person name="Sisk P."/>
            <person name="Stolte C."/>
            <person name="Sykes S."/>
            <person name="Wortman J."/>
            <person name="Nusbaum C."/>
            <person name="Birren B."/>
        </authorList>
    </citation>
    <scope>NUCLEOTIDE SEQUENCE [LARGE SCALE GENOMIC DNA]</scope>
    <source>
        <strain evidence="8 9">Th239</strain>
    </source>
</reference>
<keyword evidence="9" id="KW-1185">Reference proteome</keyword>
<dbReference type="STRING" id="1094558.ME5_00282"/>
<keyword evidence="4 7" id="KW-0812">Transmembrane</keyword>
<evidence type="ECO:0000256" key="5">
    <source>
        <dbReference type="ARBA" id="ARBA00022989"/>
    </source>
</evidence>
<comment type="caution">
    <text evidence="8">The sequence shown here is derived from an EMBL/GenBank/DDBJ whole genome shotgun (WGS) entry which is preliminary data.</text>
</comment>
<evidence type="ECO:0000256" key="3">
    <source>
        <dbReference type="ARBA" id="ARBA00022475"/>
    </source>
</evidence>
<gene>
    <name evidence="8" type="ORF">ME5_00282</name>
</gene>
<dbReference type="RefSeq" id="WP_008037756.1">
    <property type="nucleotide sequence ID" value="NZ_JH725147.1"/>
</dbReference>
<dbReference type="eggNOG" id="COG1863">
    <property type="taxonomic scope" value="Bacteria"/>
</dbReference>
<sequence>MTRILPYPLLTVSIFLMWLMLSGFTIGQGILGLGVGCVAGLIMSRLKPEKMHIKNWFAIIQLFFIVLWDVTLSNLSVARLALFGERKGHGSGFIIVSLDMTSPTGLAILGCVMTATPGTAWVSYDSKNSELLVHVLDLHDEKYWQDLIKHRYEALLLEIFR</sequence>
<comment type="similarity">
    <text evidence="2">Belongs to the CPA3 antiporters (TC 2.A.63) subunit E family.</text>
</comment>
<feature type="transmembrane region" description="Helical" evidence="7">
    <location>
        <begin position="56"/>
        <end position="82"/>
    </location>
</feature>
<accession>J1K284</accession>
<proteinExistence type="inferred from homology"/>
<dbReference type="PATRIC" id="fig|1094558.3.peg.316"/>
<feature type="transmembrane region" description="Helical" evidence="7">
    <location>
        <begin position="102"/>
        <end position="124"/>
    </location>
</feature>
<dbReference type="PIRSF" id="PIRSF019239">
    <property type="entry name" value="MrpE"/>
    <property type="match status" value="1"/>
</dbReference>
<evidence type="ECO:0000313" key="8">
    <source>
        <dbReference type="EMBL" id="EJF91587.1"/>
    </source>
</evidence>
<dbReference type="PANTHER" id="PTHR34584:SF1">
    <property type="entry name" value="NA(+)_H(+) ANTIPORTER SUBUNIT E1"/>
    <property type="match status" value="1"/>
</dbReference>
<comment type="subcellular location">
    <subcellularLocation>
        <location evidence="1">Cell membrane</location>
        <topology evidence="1">Multi-pass membrane protein</topology>
    </subcellularLocation>
</comment>
<dbReference type="GO" id="GO:0008324">
    <property type="term" value="F:monoatomic cation transmembrane transporter activity"/>
    <property type="evidence" value="ECO:0007669"/>
    <property type="project" value="InterPro"/>
</dbReference>
<evidence type="ECO:0000256" key="7">
    <source>
        <dbReference type="SAM" id="Phobius"/>
    </source>
</evidence>
<dbReference type="PANTHER" id="PTHR34584">
    <property type="entry name" value="NA(+)/H(+) ANTIPORTER SUBUNIT E1"/>
    <property type="match status" value="1"/>
</dbReference>
<dbReference type="HOGENOM" id="CLU_086615_4_0_5"/>
<evidence type="ECO:0000256" key="4">
    <source>
        <dbReference type="ARBA" id="ARBA00022692"/>
    </source>
</evidence>
<dbReference type="InterPro" id="IPR002758">
    <property type="entry name" value="Cation_antiport_E"/>
</dbReference>
<keyword evidence="5 7" id="KW-1133">Transmembrane helix</keyword>